<evidence type="ECO:0000313" key="3">
    <source>
        <dbReference type="Proteomes" id="UP001151532"/>
    </source>
</evidence>
<dbReference type="EMBL" id="JAPFFK010000004">
    <property type="protein sequence ID" value="KAJ6765910.1"/>
    <property type="molecule type" value="Genomic_DNA"/>
</dbReference>
<proteinExistence type="predicted"/>
<name>A0A9Q0WHR4_SALPP</name>
<accession>A0A9Q0WHR4</accession>
<reference evidence="2" key="1">
    <citation type="submission" date="2022-11" db="EMBL/GenBank/DDBJ databases">
        <authorList>
            <person name="Hyden B.L."/>
            <person name="Feng K."/>
            <person name="Yates T."/>
            <person name="Jawdy S."/>
            <person name="Smart L.B."/>
            <person name="Muchero W."/>
        </authorList>
    </citation>
    <scope>NUCLEOTIDE SEQUENCE</scope>
    <source>
        <tissue evidence="2">Shoot tip</tissue>
    </source>
</reference>
<dbReference type="OrthoDB" id="67700at2759"/>
<protein>
    <submittedName>
        <fullName evidence="2">Uncharacterized protein</fullName>
    </submittedName>
</protein>
<keyword evidence="1" id="KW-0472">Membrane</keyword>
<keyword evidence="3" id="KW-1185">Reference proteome</keyword>
<reference evidence="2" key="2">
    <citation type="journal article" date="2023" name="Int. J. Mol. Sci.">
        <title>De Novo Assembly and Annotation of 11 Diverse Shrub Willow (Salix) Genomes Reveals Novel Gene Organization in Sex-Linked Regions.</title>
        <authorList>
            <person name="Hyden B."/>
            <person name="Feng K."/>
            <person name="Yates T.B."/>
            <person name="Jawdy S."/>
            <person name="Cereghino C."/>
            <person name="Smart L.B."/>
            <person name="Muchero W."/>
        </authorList>
    </citation>
    <scope>NUCLEOTIDE SEQUENCE</scope>
    <source>
        <tissue evidence="2">Shoot tip</tissue>
    </source>
</reference>
<organism evidence="2 3">
    <name type="scientific">Salix purpurea</name>
    <name type="common">Purple osier willow</name>
    <dbReference type="NCBI Taxonomy" id="77065"/>
    <lineage>
        <taxon>Eukaryota</taxon>
        <taxon>Viridiplantae</taxon>
        <taxon>Streptophyta</taxon>
        <taxon>Embryophyta</taxon>
        <taxon>Tracheophyta</taxon>
        <taxon>Spermatophyta</taxon>
        <taxon>Magnoliopsida</taxon>
        <taxon>eudicotyledons</taxon>
        <taxon>Gunneridae</taxon>
        <taxon>Pentapetalae</taxon>
        <taxon>rosids</taxon>
        <taxon>fabids</taxon>
        <taxon>Malpighiales</taxon>
        <taxon>Salicaceae</taxon>
        <taxon>Saliceae</taxon>
        <taxon>Salix</taxon>
    </lineage>
</organism>
<dbReference type="Proteomes" id="UP001151532">
    <property type="component" value="Chromosome 4"/>
</dbReference>
<dbReference type="AlphaFoldDB" id="A0A9Q0WHR4"/>
<sequence>MESGSSLLGVSIFTVMSDPVYSYLRLYAVYFFLLNFHFMILLSIFSIGFSCFRRKLFCSWLIFNKFCSIVHSIMSGS</sequence>
<feature type="transmembrane region" description="Helical" evidence="1">
    <location>
        <begin position="56"/>
        <end position="74"/>
    </location>
</feature>
<evidence type="ECO:0000256" key="1">
    <source>
        <dbReference type="SAM" id="Phobius"/>
    </source>
</evidence>
<keyword evidence="1" id="KW-0812">Transmembrane</keyword>
<keyword evidence="1" id="KW-1133">Transmembrane helix</keyword>
<feature type="transmembrane region" description="Helical" evidence="1">
    <location>
        <begin position="27"/>
        <end position="49"/>
    </location>
</feature>
<comment type="caution">
    <text evidence="2">The sequence shown here is derived from an EMBL/GenBank/DDBJ whole genome shotgun (WGS) entry which is preliminary data.</text>
</comment>
<evidence type="ECO:0000313" key="2">
    <source>
        <dbReference type="EMBL" id="KAJ6765910.1"/>
    </source>
</evidence>
<gene>
    <name evidence="2" type="ORF">OIU79_021977</name>
</gene>